<gene>
    <name evidence="1" type="ORF">BLAHAN_05439</name>
</gene>
<evidence type="ECO:0000313" key="1">
    <source>
        <dbReference type="EMBL" id="EEX21814.1"/>
    </source>
</evidence>
<dbReference type="Proteomes" id="UP000003755">
    <property type="component" value="Unassembled WGS sequence"/>
</dbReference>
<reference evidence="1" key="1">
    <citation type="submission" date="2009-09" db="EMBL/GenBank/DDBJ databases">
        <authorList>
            <person name="Weinstock G."/>
            <person name="Sodergren E."/>
            <person name="Clifton S."/>
            <person name="Fulton L."/>
            <person name="Fulton B."/>
            <person name="Courtney L."/>
            <person name="Fronick C."/>
            <person name="Harrison M."/>
            <person name="Strong C."/>
            <person name="Farmer C."/>
            <person name="Delahaunty K."/>
            <person name="Markovic C."/>
            <person name="Hall O."/>
            <person name="Minx P."/>
            <person name="Tomlinson C."/>
            <person name="Mitreva M."/>
            <person name="Nelson J."/>
            <person name="Hou S."/>
            <person name="Wollam A."/>
            <person name="Pepin K.H."/>
            <person name="Johnson M."/>
            <person name="Bhonagiri V."/>
            <person name="Nash W.E."/>
            <person name="Warren W."/>
            <person name="Chinwalla A."/>
            <person name="Mardis E.R."/>
            <person name="Wilson R.K."/>
        </authorList>
    </citation>
    <scope>NUCLEOTIDE SEQUENCE [LARGE SCALE GENOMIC DNA]</scope>
    <source>
        <strain evidence="1">DSM 20583</strain>
    </source>
</reference>
<name>C9L7R9_BLAHA</name>
<comment type="caution">
    <text evidence="1">The sequence shown here is derived from an EMBL/GenBank/DDBJ whole genome shotgun (WGS) entry which is preliminary data.</text>
</comment>
<dbReference type="AlphaFoldDB" id="C9L7R9"/>
<keyword evidence="2" id="KW-1185">Reference proteome</keyword>
<dbReference type="EMBL" id="ABYU02000016">
    <property type="protein sequence ID" value="EEX21814.1"/>
    <property type="molecule type" value="Genomic_DNA"/>
</dbReference>
<evidence type="ECO:0000313" key="2">
    <source>
        <dbReference type="Proteomes" id="UP000003755"/>
    </source>
</evidence>
<organism evidence="1 2">
    <name type="scientific">Blautia hansenii DSM 20583</name>
    <dbReference type="NCBI Taxonomy" id="537007"/>
    <lineage>
        <taxon>Bacteria</taxon>
        <taxon>Bacillati</taxon>
        <taxon>Bacillota</taxon>
        <taxon>Clostridia</taxon>
        <taxon>Lachnospirales</taxon>
        <taxon>Lachnospiraceae</taxon>
        <taxon>Blautia</taxon>
    </lineage>
</organism>
<proteinExistence type="predicted"/>
<sequence>MKERFYKVRVNMNTSARKSPKTDKMLLRNNERKMAGLPLHRKKCKGRRCLTRCEAEESIEAFLDYCNRD</sequence>
<dbReference type="STRING" id="537007.BLAHAN_05439"/>
<protein>
    <submittedName>
        <fullName evidence="1">Uncharacterized protein</fullName>
    </submittedName>
</protein>
<accession>C9L7R9</accession>
<dbReference type="HOGENOM" id="CLU_2767609_0_0_9"/>